<sequence>MDHRYSRRFATRAVAVICHHAMPVAIGVVVNCNRTGVYIQTSYQPGDHEHCIDFELTLNRDGRTWRQALRGLIVHRDANGMGLMVEAEEFSDVLELLRPQLPEQAVADRVALPFP</sequence>
<dbReference type="EMBL" id="AP018052">
    <property type="protein sequence ID" value="BAZ95325.1"/>
    <property type="molecule type" value="Genomic_DNA"/>
</dbReference>
<dbReference type="GO" id="GO:0016740">
    <property type="term" value="F:transferase activity"/>
    <property type="evidence" value="ECO:0007669"/>
    <property type="project" value="UniProtKB-KW"/>
</dbReference>
<name>A0A1Z4VV32_9GAMM</name>
<gene>
    <name evidence="1" type="ORF">FOKN1_2968</name>
</gene>
<organism evidence="1 2">
    <name type="scientific">Thiohalobacter thiocyanaticus</name>
    <dbReference type="NCBI Taxonomy" id="585455"/>
    <lineage>
        <taxon>Bacteria</taxon>
        <taxon>Pseudomonadati</taxon>
        <taxon>Pseudomonadota</taxon>
        <taxon>Gammaproteobacteria</taxon>
        <taxon>Thiohalobacterales</taxon>
        <taxon>Thiohalobacteraceae</taxon>
        <taxon>Thiohalobacter</taxon>
    </lineage>
</organism>
<dbReference type="KEGG" id="ttc:FOKN1_2968"/>
<dbReference type="AlphaFoldDB" id="A0A1Z4VV32"/>
<dbReference type="Proteomes" id="UP000218765">
    <property type="component" value="Chromosome"/>
</dbReference>
<accession>A0A1Z4VV32</accession>
<dbReference type="SUPFAM" id="SSF141371">
    <property type="entry name" value="PilZ domain-like"/>
    <property type="match status" value="1"/>
</dbReference>
<keyword evidence="2" id="KW-1185">Reference proteome</keyword>
<evidence type="ECO:0000313" key="1">
    <source>
        <dbReference type="EMBL" id="BAZ95325.1"/>
    </source>
</evidence>
<protein>
    <submittedName>
        <fullName evidence="1">Queuine/archaeosine tRNA-ribosyltransferase</fullName>
    </submittedName>
</protein>
<dbReference type="OrthoDB" id="5784740at2"/>
<dbReference type="RefSeq" id="WP_096367324.1">
    <property type="nucleotide sequence ID" value="NZ_AP018052.1"/>
</dbReference>
<proteinExistence type="predicted"/>
<evidence type="ECO:0000313" key="2">
    <source>
        <dbReference type="Proteomes" id="UP000218765"/>
    </source>
</evidence>
<keyword evidence="1" id="KW-0808">Transferase</keyword>
<reference evidence="1 2" key="1">
    <citation type="submission" date="2017-05" db="EMBL/GenBank/DDBJ databases">
        <title>Thiocyanate degradation by Thiohalobacter thiocyanaticus FOKN1.</title>
        <authorList>
            <person name="Oshiki M."/>
            <person name="Fukushima T."/>
            <person name="Kawano S."/>
            <person name="Nakagawa J."/>
        </authorList>
    </citation>
    <scope>NUCLEOTIDE SEQUENCE [LARGE SCALE GENOMIC DNA]</scope>
    <source>
        <strain evidence="1 2">FOKN1</strain>
    </source>
</reference>